<name>A0AAJ8M1G1_9TREE</name>
<feature type="region of interest" description="Disordered" evidence="1">
    <location>
        <begin position="444"/>
        <end position="540"/>
    </location>
</feature>
<dbReference type="SMART" id="SM00355">
    <property type="entry name" value="ZnF_C2H2"/>
    <property type="match status" value="3"/>
</dbReference>
<protein>
    <recommendedName>
        <fullName evidence="2">C2H2-type domain-containing protein</fullName>
    </recommendedName>
</protein>
<dbReference type="RefSeq" id="XP_066069750.1">
    <property type="nucleotide sequence ID" value="XM_066213653.1"/>
</dbReference>
<feature type="domain" description="C2H2-type" evidence="2">
    <location>
        <begin position="204"/>
        <end position="229"/>
    </location>
</feature>
<dbReference type="KEGG" id="cdep:91088476"/>
<dbReference type="Proteomes" id="UP000094043">
    <property type="component" value="Chromosome 5"/>
</dbReference>
<feature type="compositionally biased region" description="Polar residues" evidence="1">
    <location>
        <begin position="445"/>
        <end position="465"/>
    </location>
</feature>
<reference evidence="3" key="2">
    <citation type="journal article" date="2022" name="Elife">
        <title>Obligate sexual reproduction of a homothallic fungus closely related to the Cryptococcus pathogenic species complex.</title>
        <authorList>
            <person name="Passer A.R."/>
            <person name="Clancey S.A."/>
            <person name="Shea T."/>
            <person name="David-Palma M."/>
            <person name="Averette A.F."/>
            <person name="Boekhout T."/>
            <person name="Porcel B.M."/>
            <person name="Nowrousian M."/>
            <person name="Cuomo C.A."/>
            <person name="Sun S."/>
            <person name="Heitman J."/>
            <person name="Coelho M.A."/>
        </authorList>
    </citation>
    <scope>NUCLEOTIDE SEQUENCE</scope>
    <source>
        <strain evidence="3">CBS 7841</strain>
    </source>
</reference>
<dbReference type="InterPro" id="IPR013087">
    <property type="entry name" value="Znf_C2H2_type"/>
</dbReference>
<evidence type="ECO:0000259" key="2">
    <source>
        <dbReference type="SMART" id="SM00355"/>
    </source>
</evidence>
<evidence type="ECO:0000313" key="3">
    <source>
        <dbReference type="EMBL" id="WVN89050.1"/>
    </source>
</evidence>
<feature type="domain" description="C2H2-type" evidence="2">
    <location>
        <begin position="274"/>
        <end position="298"/>
    </location>
</feature>
<feature type="compositionally biased region" description="Basic and acidic residues" evidence="1">
    <location>
        <begin position="519"/>
        <end position="540"/>
    </location>
</feature>
<feature type="compositionally biased region" description="Polar residues" evidence="1">
    <location>
        <begin position="81"/>
        <end position="91"/>
    </location>
</feature>
<dbReference type="AlphaFoldDB" id="A0AAJ8M1G1"/>
<feature type="region of interest" description="Disordered" evidence="1">
    <location>
        <begin position="79"/>
        <end position="101"/>
    </location>
</feature>
<sequence>MGSYRMARVTYPPRELHHMVNHSYSPYSLYDSPYYPPSPSCAPYAAPPPPPMAPYHPYARPKGRVMFPRRNMMEVKAFGTNKPTGTYQPSRGAQRDVKHSQRIHLQIQRESEKYKKREAWVATSSHAILDESAGPGSTVSTFVPREEAEWMRREQQSLIEKVRKSRMEKMVEQDRSAEELRQREEAAKKQKRIMLQVFVHARTAHCSWRDCEASLNSWALLEKHIHRCHFHKNLRLEDKNGNVRCHWAGCQLEFPEREKCHEHVLRDHMQSFSARCPFKCSFEGEDIQDLMKHVVKSHPTSTPDDFVPGLLHFRPSNLSASQLPPLPDFSSFQTQAVRPFTLPVGNRMKKMITRRCCAGKYPKLEAGYEEKRGAGAALAAFAENSKKLRQVKLVEDPIKTEDGESIIPVQSTIELLDIEDSADIAREKARKEVAERRSARLLVTIPSSSDSTPLPSEAHTPTSPCKNRRTKISLTLSCRSLRLKSPKQEKNSPLSSDDSLSESTYSEHRPKRNSPVLLENEKLKRSERLMKRQKSVREYS</sequence>
<organism evidence="3 4">
    <name type="scientific">Cryptococcus depauperatus CBS 7841</name>
    <dbReference type="NCBI Taxonomy" id="1295531"/>
    <lineage>
        <taxon>Eukaryota</taxon>
        <taxon>Fungi</taxon>
        <taxon>Dikarya</taxon>
        <taxon>Basidiomycota</taxon>
        <taxon>Agaricomycotina</taxon>
        <taxon>Tremellomycetes</taxon>
        <taxon>Tremellales</taxon>
        <taxon>Cryptococcaceae</taxon>
        <taxon>Cryptococcus</taxon>
    </lineage>
</organism>
<evidence type="ECO:0000313" key="4">
    <source>
        <dbReference type="Proteomes" id="UP000094043"/>
    </source>
</evidence>
<reference evidence="3" key="1">
    <citation type="submission" date="2016-06" db="EMBL/GenBank/DDBJ databases">
        <authorList>
            <person name="Cuomo C."/>
            <person name="Litvintseva A."/>
            <person name="Heitman J."/>
            <person name="Chen Y."/>
            <person name="Sun S."/>
            <person name="Springer D."/>
            <person name="Dromer F."/>
            <person name="Young S."/>
            <person name="Zeng Q."/>
            <person name="Chapman S."/>
            <person name="Gujja S."/>
            <person name="Saif S."/>
            <person name="Birren B."/>
        </authorList>
    </citation>
    <scope>NUCLEOTIDE SEQUENCE</scope>
    <source>
        <strain evidence="3">CBS 7841</strain>
    </source>
</reference>
<reference evidence="3" key="3">
    <citation type="submission" date="2024-01" db="EMBL/GenBank/DDBJ databases">
        <authorList>
            <person name="Coelho M.A."/>
            <person name="David-Palma M."/>
            <person name="Shea T."/>
            <person name="Sun S."/>
            <person name="Cuomo C.A."/>
            <person name="Heitman J."/>
        </authorList>
    </citation>
    <scope>NUCLEOTIDE SEQUENCE</scope>
    <source>
        <strain evidence="3">CBS 7841</strain>
    </source>
</reference>
<keyword evidence="4" id="KW-1185">Reference proteome</keyword>
<gene>
    <name evidence="3" type="ORF">L203_104266</name>
</gene>
<feature type="domain" description="C2H2-type" evidence="2">
    <location>
        <begin position="243"/>
        <end position="268"/>
    </location>
</feature>
<dbReference type="EMBL" id="CP143788">
    <property type="protein sequence ID" value="WVN89050.1"/>
    <property type="molecule type" value="Genomic_DNA"/>
</dbReference>
<proteinExistence type="predicted"/>
<accession>A0AAJ8M1G1</accession>
<feature type="compositionally biased region" description="Low complexity" evidence="1">
    <location>
        <begin position="492"/>
        <end position="504"/>
    </location>
</feature>
<dbReference type="GeneID" id="91088476"/>
<evidence type="ECO:0000256" key="1">
    <source>
        <dbReference type="SAM" id="MobiDB-lite"/>
    </source>
</evidence>